<dbReference type="PANTHER" id="PTHR12418:SF19">
    <property type="entry name" value="ACYL-COENZYME A THIOESTERASE THEM4"/>
    <property type="match status" value="1"/>
</dbReference>
<evidence type="ECO:0000256" key="12">
    <source>
        <dbReference type="ARBA" id="ARBA00023273"/>
    </source>
</evidence>
<dbReference type="GO" id="GO:0005737">
    <property type="term" value="C:cytoplasm"/>
    <property type="evidence" value="ECO:0007669"/>
    <property type="project" value="UniProtKB-SubCell"/>
</dbReference>
<keyword evidence="9" id="KW-0809">Transit peptide</keyword>
<name>A0A5Q5CK33_MYCSJ</name>
<keyword evidence="6" id="KW-0053">Apoptosis</keyword>
<dbReference type="GO" id="GO:0016020">
    <property type="term" value="C:membrane"/>
    <property type="evidence" value="ECO:0007669"/>
    <property type="project" value="UniProtKB-SubCell"/>
</dbReference>
<dbReference type="GO" id="GO:0016787">
    <property type="term" value="F:hydrolase activity"/>
    <property type="evidence" value="ECO:0007669"/>
    <property type="project" value="UniProtKB-KW"/>
</dbReference>
<dbReference type="InterPro" id="IPR029069">
    <property type="entry name" value="HotDog_dom_sf"/>
</dbReference>
<keyword evidence="10" id="KW-0443">Lipid metabolism</keyword>
<evidence type="ECO:0000256" key="9">
    <source>
        <dbReference type="ARBA" id="ARBA00022946"/>
    </source>
</evidence>
<evidence type="ECO:0000256" key="17">
    <source>
        <dbReference type="ARBA" id="ARBA00040123"/>
    </source>
</evidence>
<comment type="catalytic activity">
    <reaction evidence="21">
        <text>decanoyl-CoA + H2O = decanoate + CoA + H(+)</text>
        <dbReference type="Rhea" id="RHEA:40059"/>
        <dbReference type="ChEBI" id="CHEBI:15377"/>
        <dbReference type="ChEBI" id="CHEBI:15378"/>
        <dbReference type="ChEBI" id="CHEBI:27689"/>
        <dbReference type="ChEBI" id="CHEBI:57287"/>
        <dbReference type="ChEBI" id="CHEBI:61430"/>
    </reaction>
    <physiologicalReaction direction="left-to-right" evidence="21">
        <dbReference type="Rhea" id="RHEA:40060"/>
    </physiologicalReaction>
</comment>
<proteinExistence type="inferred from homology"/>
<evidence type="ECO:0000256" key="1">
    <source>
        <dbReference type="ARBA" id="ARBA00004170"/>
    </source>
</evidence>
<evidence type="ECO:0000256" key="16">
    <source>
        <dbReference type="ARBA" id="ARBA00038848"/>
    </source>
</evidence>
<protein>
    <recommendedName>
        <fullName evidence="17">Acyl-coenzyme A thioesterase THEM4</fullName>
        <ecNumber evidence="16">3.1.2.2</ecNumber>
    </recommendedName>
    <alternativeName>
        <fullName evidence="18">Thioesterase superfamily member 4</fullName>
    </alternativeName>
</protein>
<comment type="catalytic activity">
    <reaction evidence="22">
        <text>dodecanoyl-CoA + H2O = dodecanoate + CoA + H(+)</text>
        <dbReference type="Rhea" id="RHEA:30135"/>
        <dbReference type="ChEBI" id="CHEBI:15377"/>
        <dbReference type="ChEBI" id="CHEBI:15378"/>
        <dbReference type="ChEBI" id="CHEBI:18262"/>
        <dbReference type="ChEBI" id="CHEBI:57287"/>
        <dbReference type="ChEBI" id="CHEBI:57375"/>
    </reaction>
    <physiologicalReaction direction="left-to-right" evidence="22">
        <dbReference type="Rhea" id="RHEA:30136"/>
    </physiologicalReaction>
</comment>
<comment type="catalytic activity">
    <reaction evidence="23">
        <text>tetradecanoyl-CoA + H2O = tetradecanoate + CoA + H(+)</text>
        <dbReference type="Rhea" id="RHEA:40119"/>
        <dbReference type="ChEBI" id="CHEBI:15377"/>
        <dbReference type="ChEBI" id="CHEBI:15378"/>
        <dbReference type="ChEBI" id="CHEBI:30807"/>
        <dbReference type="ChEBI" id="CHEBI:57287"/>
        <dbReference type="ChEBI" id="CHEBI:57385"/>
    </reaction>
    <physiologicalReaction direction="left-to-right" evidence="23">
        <dbReference type="Rhea" id="RHEA:40120"/>
    </physiologicalReaction>
</comment>
<dbReference type="SUPFAM" id="SSF54637">
    <property type="entry name" value="Thioesterase/thiol ester dehydrase-isomerase"/>
    <property type="match status" value="1"/>
</dbReference>
<evidence type="ECO:0000256" key="8">
    <source>
        <dbReference type="ARBA" id="ARBA00022832"/>
    </source>
</evidence>
<keyword evidence="8" id="KW-0276">Fatty acid metabolism</keyword>
<evidence type="ECO:0000256" key="5">
    <source>
        <dbReference type="ARBA" id="ARBA00022490"/>
    </source>
</evidence>
<dbReference type="PANTHER" id="PTHR12418">
    <property type="entry name" value="ACYL-COENZYME A THIOESTERASE THEM4"/>
    <property type="match status" value="1"/>
</dbReference>
<evidence type="ECO:0000256" key="10">
    <source>
        <dbReference type="ARBA" id="ARBA00023098"/>
    </source>
</evidence>
<evidence type="ECO:0000256" key="20">
    <source>
        <dbReference type="ARBA" id="ARBA00047734"/>
    </source>
</evidence>
<comment type="catalytic activity">
    <reaction evidence="13">
        <text>(5Z,8Z,11Z,14Z)-eicosatetraenoyl-CoA + H2O = (5Z,8Z,11Z,14Z)-eicosatetraenoate + CoA + H(+)</text>
        <dbReference type="Rhea" id="RHEA:40151"/>
        <dbReference type="ChEBI" id="CHEBI:15377"/>
        <dbReference type="ChEBI" id="CHEBI:15378"/>
        <dbReference type="ChEBI" id="CHEBI:32395"/>
        <dbReference type="ChEBI" id="CHEBI:57287"/>
        <dbReference type="ChEBI" id="CHEBI:57368"/>
    </reaction>
    <physiologicalReaction direction="left-to-right" evidence="13">
        <dbReference type="Rhea" id="RHEA:40152"/>
    </physiologicalReaction>
</comment>
<evidence type="ECO:0000256" key="3">
    <source>
        <dbReference type="ARBA" id="ARBA00004632"/>
    </source>
</evidence>
<sequence length="239" mass="26182">MTHATPASQRPRLMSMHYSCENDGCVHAMTNEYAEQGGFPPIRTWHEPNLRNPGGGAEYGDMISELRDFLDGVAAAAPDTATTVELTKDLRRWTDRLADAAVPERRQIFARRLDLPGRGQTMSPNFIPIAGDHLSVEGTVTFGRYFLGGGGAVHGGAIPLLFDEVLGRLANSGDRAPSRTAYLHTDFRSITPVEEELAVRGWFVSEQGRKRVLRAEITFGDTLCAEAEGLFVALRADQP</sequence>
<dbReference type="InterPro" id="IPR006683">
    <property type="entry name" value="Thioestr_dom"/>
</dbReference>
<comment type="subcellular location">
    <subcellularLocation>
        <location evidence="3">Cell projection</location>
        <location evidence="3">Ruffle membrane</location>
    </subcellularLocation>
    <subcellularLocation>
        <location evidence="2">Cytoplasm</location>
    </subcellularLocation>
    <subcellularLocation>
        <location evidence="1">Membrane</location>
        <topology evidence="1">Peripheral membrane protein</topology>
    </subcellularLocation>
</comment>
<dbReference type="AlphaFoldDB" id="A0A5Q5CK33"/>
<evidence type="ECO:0000256" key="15">
    <source>
        <dbReference type="ARBA" id="ARBA00038456"/>
    </source>
</evidence>
<dbReference type="Pfam" id="PF03061">
    <property type="entry name" value="4HBT"/>
    <property type="match status" value="1"/>
</dbReference>
<gene>
    <name evidence="25" type="ordered locus">Mjls_4059</name>
</gene>
<evidence type="ECO:0000256" key="19">
    <source>
        <dbReference type="ARBA" id="ARBA00047588"/>
    </source>
</evidence>
<dbReference type="EMBL" id="CP000580">
    <property type="protein sequence ID" value="ABN99833.1"/>
    <property type="molecule type" value="Genomic_DNA"/>
</dbReference>
<evidence type="ECO:0000313" key="25">
    <source>
        <dbReference type="EMBL" id="ABN99833.1"/>
    </source>
</evidence>
<accession>A0A5Q5CK33</accession>
<evidence type="ECO:0000256" key="7">
    <source>
        <dbReference type="ARBA" id="ARBA00022801"/>
    </source>
</evidence>
<comment type="catalytic activity">
    <reaction evidence="20">
        <text>hexadecanoyl-CoA + H2O = hexadecanoate + CoA + H(+)</text>
        <dbReference type="Rhea" id="RHEA:16645"/>
        <dbReference type="ChEBI" id="CHEBI:7896"/>
        <dbReference type="ChEBI" id="CHEBI:15377"/>
        <dbReference type="ChEBI" id="CHEBI:15378"/>
        <dbReference type="ChEBI" id="CHEBI:57287"/>
        <dbReference type="ChEBI" id="CHEBI:57379"/>
        <dbReference type="EC" id="3.1.2.2"/>
    </reaction>
    <physiologicalReaction direction="left-to-right" evidence="20">
        <dbReference type="Rhea" id="RHEA:16646"/>
    </physiologicalReaction>
</comment>
<reference evidence="25" key="1">
    <citation type="submission" date="2007-02" db="EMBL/GenBank/DDBJ databases">
        <title>Complete sequence of Mycobacterium sp. JLS.</title>
        <authorList>
            <consortium name="US DOE Joint Genome Institute"/>
            <person name="Copeland A."/>
            <person name="Lucas S."/>
            <person name="Lapidus A."/>
            <person name="Barry K."/>
            <person name="Detter J.C."/>
            <person name="Glavina del Rio T."/>
            <person name="Hammon N."/>
            <person name="Israni S."/>
            <person name="Dalin E."/>
            <person name="Tice H."/>
            <person name="Pitluck S."/>
            <person name="Chain P."/>
            <person name="Malfatti S."/>
            <person name="Shin M."/>
            <person name="Vergez L."/>
            <person name="Schmutz J."/>
            <person name="Larimer F."/>
            <person name="Land M."/>
            <person name="Hauser L."/>
            <person name="Kyrpides N."/>
            <person name="Mikhailova N."/>
            <person name="Miller C.D."/>
            <person name="Anderson A.J."/>
            <person name="Sims R.C."/>
            <person name="Richardson P."/>
        </authorList>
    </citation>
    <scope>NUCLEOTIDE SEQUENCE [LARGE SCALE GENOMIC DNA]</scope>
    <source>
        <strain evidence="25">JLS</strain>
    </source>
</reference>
<dbReference type="Gene3D" id="3.10.129.10">
    <property type="entry name" value="Hotdog Thioesterase"/>
    <property type="match status" value="1"/>
</dbReference>
<evidence type="ECO:0000256" key="14">
    <source>
        <dbReference type="ARBA" id="ARBA00037002"/>
    </source>
</evidence>
<evidence type="ECO:0000256" key="6">
    <source>
        <dbReference type="ARBA" id="ARBA00022703"/>
    </source>
</evidence>
<comment type="catalytic activity">
    <reaction evidence="14">
        <text>(9Z)-octadecenoyl-CoA + H2O = (9Z)-octadecenoate + CoA + H(+)</text>
        <dbReference type="Rhea" id="RHEA:40139"/>
        <dbReference type="ChEBI" id="CHEBI:15377"/>
        <dbReference type="ChEBI" id="CHEBI:15378"/>
        <dbReference type="ChEBI" id="CHEBI:30823"/>
        <dbReference type="ChEBI" id="CHEBI:57287"/>
        <dbReference type="ChEBI" id="CHEBI:57387"/>
    </reaction>
    <physiologicalReaction direction="left-to-right" evidence="14">
        <dbReference type="Rhea" id="RHEA:40140"/>
    </physiologicalReaction>
</comment>
<feature type="domain" description="Thioesterase" evidence="24">
    <location>
        <begin position="150"/>
        <end position="218"/>
    </location>
</feature>
<keyword evidence="7" id="KW-0378">Hydrolase</keyword>
<evidence type="ECO:0000256" key="18">
    <source>
        <dbReference type="ARBA" id="ARBA00043210"/>
    </source>
</evidence>
<keyword evidence="5" id="KW-0963">Cytoplasm</keyword>
<organism evidence="25">
    <name type="scientific">Mycobacterium sp. (strain JLS)</name>
    <dbReference type="NCBI Taxonomy" id="164757"/>
    <lineage>
        <taxon>Bacteria</taxon>
        <taxon>Bacillati</taxon>
        <taxon>Actinomycetota</taxon>
        <taxon>Actinomycetes</taxon>
        <taxon>Mycobacteriales</taxon>
        <taxon>Mycobacteriaceae</taxon>
        <taxon>Mycobacterium</taxon>
    </lineage>
</organism>
<dbReference type="EC" id="3.1.2.2" evidence="16"/>
<dbReference type="GO" id="GO:0006631">
    <property type="term" value="P:fatty acid metabolic process"/>
    <property type="evidence" value="ECO:0007669"/>
    <property type="project" value="UniProtKB-KW"/>
</dbReference>
<evidence type="ECO:0000256" key="2">
    <source>
        <dbReference type="ARBA" id="ARBA00004496"/>
    </source>
</evidence>
<evidence type="ECO:0000256" key="22">
    <source>
        <dbReference type="ARBA" id="ARBA00048074"/>
    </source>
</evidence>
<keyword evidence="11" id="KW-0472">Membrane</keyword>
<keyword evidence="12" id="KW-0966">Cell projection</keyword>
<comment type="catalytic activity">
    <reaction evidence="19">
        <text>octanoyl-CoA + H2O = octanoate + CoA + H(+)</text>
        <dbReference type="Rhea" id="RHEA:30143"/>
        <dbReference type="ChEBI" id="CHEBI:15377"/>
        <dbReference type="ChEBI" id="CHEBI:15378"/>
        <dbReference type="ChEBI" id="CHEBI:25646"/>
        <dbReference type="ChEBI" id="CHEBI:57287"/>
        <dbReference type="ChEBI" id="CHEBI:57386"/>
    </reaction>
    <physiologicalReaction direction="left-to-right" evidence="19">
        <dbReference type="Rhea" id="RHEA:30144"/>
    </physiologicalReaction>
</comment>
<dbReference type="KEGG" id="mjl:Mjls_4059"/>
<dbReference type="InterPro" id="IPR052365">
    <property type="entry name" value="THEM4/THEM5_acyl-CoA_thioest"/>
</dbReference>
<evidence type="ECO:0000256" key="21">
    <source>
        <dbReference type="ARBA" id="ARBA00047969"/>
    </source>
</evidence>
<evidence type="ECO:0000259" key="24">
    <source>
        <dbReference type="Pfam" id="PF03061"/>
    </source>
</evidence>
<evidence type="ECO:0000256" key="4">
    <source>
        <dbReference type="ARBA" id="ARBA00022475"/>
    </source>
</evidence>
<keyword evidence="4" id="KW-1003">Cell membrane</keyword>
<comment type="similarity">
    <text evidence="15">Belongs to the THEM4/THEM5 thioesterase family.</text>
</comment>
<evidence type="ECO:0000256" key="23">
    <source>
        <dbReference type="ARBA" id="ARBA00048180"/>
    </source>
</evidence>
<evidence type="ECO:0000256" key="11">
    <source>
        <dbReference type="ARBA" id="ARBA00023136"/>
    </source>
</evidence>
<evidence type="ECO:0000256" key="13">
    <source>
        <dbReference type="ARBA" id="ARBA00035852"/>
    </source>
</evidence>